<keyword evidence="6" id="KW-0998">Cell outer membrane</keyword>
<feature type="signal peptide" evidence="8">
    <location>
        <begin position="1"/>
        <end position="25"/>
    </location>
</feature>
<dbReference type="eggNOG" id="COG3118">
    <property type="taxonomic scope" value="Bacteria"/>
</dbReference>
<feature type="domain" description="Surface lipoprotein assembly modifier C-terminal" evidence="9">
    <location>
        <begin position="202"/>
        <end position="501"/>
    </location>
</feature>
<dbReference type="InterPro" id="IPR007655">
    <property type="entry name" value="Slam_C"/>
</dbReference>
<keyword evidence="2" id="KW-1134">Transmembrane beta strand</keyword>
<dbReference type="Pfam" id="PF24575">
    <property type="entry name" value="TPR_Slam"/>
    <property type="match status" value="1"/>
</dbReference>
<evidence type="ECO:0000256" key="4">
    <source>
        <dbReference type="ARBA" id="ARBA00022729"/>
    </source>
</evidence>
<name>D0W4D3_NEICI</name>
<feature type="chain" id="PRO_5003018402" evidence="8">
    <location>
        <begin position="26"/>
        <end position="501"/>
    </location>
</feature>
<dbReference type="Pfam" id="PF04575">
    <property type="entry name" value="SlipAM"/>
    <property type="match status" value="1"/>
</dbReference>
<dbReference type="EMBL" id="ACDY02000009">
    <property type="protein sequence ID" value="EEZ71259.1"/>
    <property type="molecule type" value="Genomic_DNA"/>
</dbReference>
<protein>
    <submittedName>
        <fullName evidence="11">Tetratricopeptide repeat protein</fullName>
    </submittedName>
</protein>
<feature type="domain" description="Surface lipoprotein assembly modifier N-terminal TPR repeats region" evidence="10">
    <location>
        <begin position="80"/>
        <end position="172"/>
    </location>
</feature>
<dbReference type="STRING" id="546262.NEICINOT_04530"/>
<evidence type="ECO:0000256" key="3">
    <source>
        <dbReference type="ARBA" id="ARBA00022692"/>
    </source>
</evidence>
<keyword evidence="3" id="KW-0812">Transmembrane</keyword>
<gene>
    <name evidence="11" type="ORF">NEICINOT_04530</name>
</gene>
<dbReference type="Gene3D" id="1.25.40.10">
    <property type="entry name" value="Tetratricopeptide repeat domain"/>
    <property type="match status" value="1"/>
</dbReference>
<dbReference type="InterPro" id="IPR011990">
    <property type="entry name" value="TPR-like_helical_dom_sf"/>
</dbReference>
<keyword evidence="5" id="KW-0472">Membrane</keyword>
<evidence type="ECO:0000256" key="2">
    <source>
        <dbReference type="ARBA" id="ARBA00022452"/>
    </source>
</evidence>
<reference evidence="11 12" key="1">
    <citation type="submission" date="2009-10" db="EMBL/GenBank/DDBJ databases">
        <authorList>
            <person name="Weinstock G."/>
            <person name="Sodergren E."/>
            <person name="Clifton S."/>
            <person name="Fulton L."/>
            <person name="Fulton B."/>
            <person name="Courtney L."/>
            <person name="Fronick C."/>
            <person name="Harrison M."/>
            <person name="Strong C."/>
            <person name="Farmer C."/>
            <person name="Delahaunty K."/>
            <person name="Markovic C."/>
            <person name="Hall O."/>
            <person name="Minx P."/>
            <person name="Tomlinson C."/>
            <person name="Mitreva M."/>
            <person name="Nelson J."/>
            <person name="Hou S."/>
            <person name="Wollam A."/>
            <person name="Pepin K.H."/>
            <person name="Johnson M."/>
            <person name="Bhonagiri V."/>
            <person name="Nash W.E."/>
            <person name="Warren W."/>
            <person name="Chinwalla A."/>
            <person name="Mardis E.R."/>
            <person name="Wilson R.K."/>
        </authorList>
    </citation>
    <scope>NUCLEOTIDE SEQUENCE [LARGE SCALE GENOMIC DNA]</scope>
    <source>
        <strain evidence="11 12">ATCC 14685</strain>
    </source>
</reference>
<dbReference type="GO" id="GO:0009279">
    <property type="term" value="C:cell outer membrane"/>
    <property type="evidence" value="ECO:0007669"/>
    <property type="project" value="UniProtKB-SubCell"/>
</dbReference>
<keyword evidence="4 8" id="KW-0732">Signal</keyword>
<dbReference type="InterPro" id="IPR057556">
    <property type="entry name" value="TPR_Slam"/>
</dbReference>
<dbReference type="Proteomes" id="UP000003294">
    <property type="component" value="Unassembled WGS sequence"/>
</dbReference>
<evidence type="ECO:0000259" key="9">
    <source>
        <dbReference type="Pfam" id="PF04575"/>
    </source>
</evidence>
<evidence type="ECO:0000256" key="7">
    <source>
        <dbReference type="ARBA" id="ARBA00023609"/>
    </source>
</evidence>
<evidence type="ECO:0000259" key="10">
    <source>
        <dbReference type="Pfam" id="PF24575"/>
    </source>
</evidence>
<evidence type="ECO:0000313" key="12">
    <source>
        <dbReference type="Proteomes" id="UP000003294"/>
    </source>
</evidence>
<proteinExistence type="inferred from homology"/>
<evidence type="ECO:0000313" key="11">
    <source>
        <dbReference type="EMBL" id="EEZ71259.1"/>
    </source>
</evidence>
<evidence type="ECO:0000256" key="1">
    <source>
        <dbReference type="ARBA" id="ARBA00004571"/>
    </source>
</evidence>
<sequence>MPKATSMNKPLLLALCLLQPALAHADGPADERRRLLDEGSRQTQQYRESSWLDTEQARGEVGENDGYIMIDGTVYQVGDTAEELESAIYHALNTRQWHKVRQFAARYAKLPRHKPALIHLADALQKRDEGDFRAAGNSFQTALEAEPDNPRLLLEAGRFYAEDNQNKESAAAFEKVLKTDIPAETRYIVENYLSELGKRRRWHGQISLGYGYNSNVNQGNGINQCVWEIAGMCLMERTLPAPTDSTFSSYSATAEKTVPLKGHHGVQVRGVLYGNRYTEKDKDSAAMPDYGYRNGSLYAGYAYADARSSFSLLPYFEYDFRNRHTHYRAWGADADWSRILSPRWRINARAGAKKTGYGGQSKTYFADFKQYELGAGAEFSITPKSGLFVNFDAARKAYPEKSSSSKEYTARLGAYRLFSGGTYLNAVLLYRRSLYDAASFISDNKRRSDKQYIMMAAAGFPQWNIKGVYPELRFRRTIAHSNAVYYRYRQNEWLLGFKYRF</sequence>
<evidence type="ECO:0000256" key="8">
    <source>
        <dbReference type="SAM" id="SignalP"/>
    </source>
</evidence>
<organism evidence="11 12">
    <name type="scientific">Neisseria cinerea ATCC 14685</name>
    <dbReference type="NCBI Taxonomy" id="546262"/>
    <lineage>
        <taxon>Bacteria</taxon>
        <taxon>Pseudomonadati</taxon>
        <taxon>Pseudomonadota</taxon>
        <taxon>Betaproteobacteria</taxon>
        <taxon>Neisseriales</taxon>
        <taxon>Neisseriaceae</taxon>
        <taxon>Neisseria</taxon>
    </lineage>
</organism>
<evidence type="ECO:0000256" key="5">
    <source>
        <dbReference type="ARBA" id="ARBA00023136"/>
    </source>
</evidence>
<dbReference type="SUPFAM" id="SSF48452">
    <property type="entry name" value="TPR-like"/>
    <property type="match status" value="1"/>
</dbReference>
<accession>D0W4D3</accession>
<comment type="subcellular location">
    <subcellularLocation>
        <location evidence="1">Cell outer membrane</location>
        <topology evidence="1">Multi-pass membrane protein</topology>
    </subcellularLocation>
</comment>
<comment type="caution">
    <text evidence="11">The sequence shown here is derived from an EMBL/GenBank/DDBJ whole genome shotgun (WGS) entry which is preliminary data.</text>
</comment>
<dbReference type="AlphaFoldDB" id="D0W4D3"/>
<evidence type="ECO:0000256" key="6">
    <source>
        <dbReference type="ARBA" id="ARBA00023237"/>
    </source>
</evidence>
<comment type="similarity">
    <text evidence="7">Belongs to the Slam family.</text>
</comment>